<evidence type="ECO:0000313" key="1">
    <source>
        <dbReference type="Proteomes" id="UP000035680"/>
    </source>
</evidence>
<reference evidence="2" key="2">
    <citation type="submission" date="2015-08" db="UniProtKB">
        <authorList>
            <consortium name="WormBaseParasite"/>
        </authorList>
    </citation>
    <scope>IDENTIFICATION</scope>
</reference>
<name>A0A0K0F032_STRVS</name>
<dbReference type="AlphaFoldDB" id="A0A0K0F032"/>
<evidence type="ECO:0000313" key="2">
    <source>
        <dbReference type="WBParaSite" id="SVE_0214400.1"/>
    </source>
</evidence>
<protein>
    <submittedName>
        <fullName evidence="2">Uncharacterized protein</fullName>
    </submittedName>
</protein>
<accession>A0A0K0F032</accession>
<organism evidence="1 2">
    <name type="scientific">Strongyloides venezuelensis</name>
    <name type="common">Threadworm</name>
    <dbReference type="NCBI Taxonomy" id="75913"/>
    <lineage>
        <taxon>Eukaryota</taxon>
        <taxon>Metazoa</taxon>
        <taxon>Ecdysozoa</taxon>
        <taxon>Nematoda</taxon>
        <taxon>Chromadorea</taxon>
        <taxon>Rhabditida</taxon>
        <taxon>Tylenchina</taxon>
        <taxon>Panagrolaimomorpha</taxon>
        <taxon>Strongyloidoidea</taxon>
        <taxon>Strongyloididae</taxon>
        <taxon>Strongyloides</taxon>
    </lineage>
</organism>
<proteinExistence type="predicted"/>
<sequence>MTNKNGTIDVVMENVNGVTEKMECDDCPENDTNLDKKEVTLRDSRSYELLMNMTKNREYIFRELNSITLEDINKFKTFSEFIDQYKNIIQGIAFLKYDNLGYIHESVLDKEKYDNHEIRMRHELLVREKKILSEELRMCDTMNNDAFKLYKTLVKELNLNEDEISYEIECTPETFTVSQLINILQKHLNERKSAVNTLEINETYLSTLKSFYEGRLAANSEKKAINCQIKKLIRNYSKSLKVSSKDK</sequence>
<keyword evidence="1" id="KW-1185">Reference proteome</keyword>
<reference evidence="1" key="1">
    <citation type="submission" date="2014-07" db="EMBL/GenBank/DDBJ databases">
        <authorList>
            <person name="Martin A.A"/>
            <person name="De Silva N."/>
        </authorList>
    </citation>
    <scope>NUCLEOTIDE SEQUENCE</scope>
</reference>
<dbReference type="WBParaSite" id="SVE_0214400.1">
    <property type="protein sequence ID" value="SVE_0214400.1"/>
    <property type="gene ID" value="SVE_0214400"/>
</dbReference>
<dbReference type="Proteomes" id="UP000035680">
    <property type="component" value="Unassembled WGS sequence"/>
</dbReference>